<keyword evidence="3" id="KW-1185">Reference proteome</keyword>
<name>A0AA87ZD85_FICCA</name>
<evidence type="ECO:0000313" key="2">
    <source>
        <dbReference type="EMBL" id="GMN30380.1"/>
    </source>
</evidence>
<dbReference type="Proteomes" id="UP001187192">
    <property type="component" value="Unassembled WGS sequence"/>
</dbReference>
<comment type="caution">
    <text evidence="2">The sequence shown here is derived from an EMBL/GenBank/DDBJ whole genome shotgun (WGS) entry which is preliminary data.</text>
</comment>
<organism evidence="2 3">
    <name type="scientific">Ficus carica</name>
    <name type="common">Common fig</name>
    <dbReference type="NCBI Taxonomy" id="3494"/>
    <lineage>
        <taxon>Eukaryota</taxon>
        <taxon>Viridiplantae</taxon>
        <taxon>Streptophyta</taxon>
        <taxon>Embryophyta</taxon>
        <taxon>Tracheophyta</taxon>
        <taxon>Spermatophyta</taxon>
        <taxon>Magnoliopsida</taxon>
        <taxon>eudicotyledons</taxon>
        <taxon>Gunneridae</taxon>
        <taxon>Pentapetalae</taxon>
        <taxon>rosids</taxon>
        <taxon>fabids</taxon>
        <taxon>Rosales</taxon>
        <taxon>Moraceae</taxon>
        <taxon>Ficeae</taxon>
        <taxon>Ficus</taxon>
    </lineage>
</organism>
<evidence type="ECO:0000256" key="1">
    <source>
        <dbReference type="SAM" id="MobiDB-lite"/>
    </source>
</evidence>
<gene>
    <name evidence="2" type="ORF">TIFTF001_041450</name>
</gene>
<reference evidence="2" key="1">
    <citation type="submission" date="2023-07" db="EMBL/GenBank/DDBJ databases">
        <title>draft genome sequence of fig (Ficus carica).</title>
        <authorList>
            <person name="Takahashi T."/>
            <person name="Nishimura K."/>
        </authorList>
    </citation>
    <scope>NUCLEOTIDE SEQUENCE</scope>
</reference>
<protein>
    <submittedName>
        <fullName evidence="2">Uncharacterized protein</fullName>
    </submittedName>
</protein>
<evidence type="ECO:0000313" key="3">
    <source>
        <dbReference type="Proteomes" id="UP001187192"/>
    </source>
</evidence>
<proteinExistence type="predicted"/>
<feature type="compositionally biased region" description="Polar residues" evidence="1">
    <location>
        <begin position="1"/>
        <end position="21"/>
    </location>
</feature>
<dbReference type="EMBL" id="BTGU01001855">
    <property type="protein sequence ID" value="GMN30380.1"/>
    <property type="molecule type" value="Genomic_DNA"/>
</dbReference>
<accession>A0AA87ZD85</accession>
<feature type="region of interest" description="Disordered" evidence="1">
    <location>
        <begin position="1"/>
        <end position="37"/>
    </location>
</feature>
<sequence length="82" mass="8889">MAEENTTPIADQHNSFKASCTHNEKEPGVSDLQPTPNKSKECQLFLDDTINGGDVLVAIARAYMGCVQTDIVHGIPFGEENV</sequence>
<dbReference type="AlphaFoldDB" id="A0AA87ZD85"/>